<dbReference type="InterPro" id="IPR009003">
    <property type="entry name" value="Peptidase_S1_PA"/>
</dbReference>
<evidence type="ECO:0000256" key="1">
    <source>
        <dbReference type="SAM" id="SignalP"/>
    </source>
</evidence>
<sequence>MKINKKIRNVMITMPLISSLMLTGCAGNGLVTPTTEMDNVDFKFIGIPVLLGMHGSAVRIDENWLLTARHNSIFLLFDELYKHPSCDIALIKDNGKLDKEINFNLIKDDESVTHKGYAGFLAMPSNGKGKFLQYLTFDKCTFGLTDAPIWSGMSGGAVYNSNNELVGINQSIIFDVELKEGSMPLKEAKRRSAFTPVCTEEVGQWIEKITGVKYCSEYKDVTARINKDESKK</sequence>
<dbReference type="InterPro" id="IPR043504">
    <property type="entry name" value="Peptidase_S1_PA_chymotrypsin"/>
</dbReference>
<keyword evidence="3" id="KW-1185">Reference proteome</keyword>
<protein>
    <submittedName>
        <fullName evidence="2">Trypsin-like peptidase domain-containing protein</fullName>
    </submittedName>
</protein>
<evidence type="ECO:0000313" key="3">
    <source>
        <dbReference type="Proteomes" id="UP000615796"/>
    </source>
</evidence>
<dbReference type="Proteomes" id="UP000615796">
    <property type="component" value="Unassembled WGS sequence"/>
</dbReference>
<dbReference type="AlphaFoldDB" id="A0A9X0RB21"/>
<feature type="signal peptide" evidence="1">
    <location>
        <begin position="1"/>
        <end position="26"/>
    </location>
</feature>
<organism evidence="2 3">
    <name type="scientific">Vibrio metschnikovii</name>
    <dbReference type="NCBI Taxonomy" id="28172"/>
    <lineage>
        <taxon>Bacteria</taxon>
        <taxon>Pseudomonadati</taxon>
        <taxon>Pseudomonadota</taxon>
        <taxon>Gammaproteobacteria</taxon>
        <taxon>Vibrionales</taxon>
        <taxon>Vibrionaceae</taxon>
        <taxon>Vibrio</taxon>
    </lineage>
</organism>
<comment type="caution">
    <text evidence="2">The sequence shown here is derived from an EMBL/GenBank/DDBJ whole genome shotgun (WGS) entry which is preliminary data.</text>
</comment>
<reference evidence="2" key="1">
    <citation type="submission" date="2020-08" db="EMBL/GenBank/DDBJ databases">
        <title>Genome Sequencing and Pan-Genome Analysis of Migratory bird Vibrio Strains, Inner Mongolia.</title>
        <authorList>
            <person name="Zheng L."/>
        </authorList>
    </citation>
    <scope>NUCLEOTIDE SEQUENCE</scope>
    <source>
        <strain evidence="2">M13F</strain>
    </source>
</reference>
<dbReference type="PROSITE" id="PS51257">
    <property type="entry name" value="PROKAR_LIPOPROTEIN"/>
    <property type="match status" value="1"/>
</dbReference>
<feature type="chain" id="PRO_5040850404" evidence="1">
    <location>
        <begin position="27"/>
        <end position="232"/>
    </location>
</feature>
<gene>
    <name evidence="2" type="ORF">H8Q88_09285</name>
</gene>
<accession>A0A9X0RB21</accession>
<dbReference type="EMBL" id="JACRUP010000005">
    <property type="protein sequence ID" value="MBC5851160.1"/>
    <property type="molecule type" value="Genomic_DNA"/>
</dbReference>
<evidence type="ECO:0000313" key="2">
    <source>
        <dbReference type="EMBL" id="MBC5851160.1"/>
    </source>
</evidence>
<name>A0A9X0RB21_VIBME</name>
<dbReference type="Gene3D" id="2.40.10.10">
    <property type="entry name" value="Trypsin-like serine proteases"/>
    <property type="match status" value="1"/>
</dbReference>
<dbReference type="RefSeq" id="WP_187025953.1">
    <property type="nucleotide sequence ID" value="NZ_JACRUP010000005.1"/>
</dbReference>
<proteinExistence type="predicted"/>
<keyword evidence="1" id="KW-0732">Signal</keyword>
<dbReference type="SUPFAM" id="SSF50494">
    <property type="entry name" value="Trypsin-like serine proteases"/>
    <property type="match status" value="1"/>
</dbReference>